<dbReference type="RefSeq" id="WP_254012194.1">
    <property type="nucleotide sequence ID" value="NZ_JAMZMM010000113.1"/>
</dbReference>
<dbReference type="AlphaFoldDB" id="A0AAE3GRW9"/>
<proteinExistence type="predicted"/>
<evidence type="ECO:0000313" key="3">
    <source>
        <dbReference type="Proteomes" id="UP001204953"/>
    </source>
</evidence>
<sequence length="203" mass="23464">MSKLLNPNQPYTFTKIFDLKIAADELANEFGYTLTRKRLNLPQYQSELESLEALKSRIERVLPYVDLASETSRREVLISQVVLDLVYYTKSQLKIEYAIKVTEQLQGYLDYLIRSQTEVLVIEAKREDLDYGFSQLVAEMIALDQWDRTPAQPTILGAVTTGKIWEFGLLHRDVKHIDQGLDTYRVPDDLEPLMRILVKALLP</sequence>
<comment type="caution">
    <text evidence="2">The sequence shown here is derived from an EMBL/GenBank/DDBJ whole genome shotgun (WGS) entry which is preliminary data.</text>
</comment>
<evidence type="ECO:0000256" key="1">
    <source>
        <dbReference type="SAM" id="Coils"/>
    </source>
</evidence>
<reference evidence="2" key="1">
    <citation type="submission" date="2022-06" db="EMBL/GenBank/DDBJ databases">
        <title>New cyanobacteria of genus Symplocastrum in benthos of Lake Baikal.</title>
        <authorList>
            <person name="Sorokovikova E."/>
            <person name="Tikhonova I."/>
            <person name="Krasnopeev A."/>
            <person name="Evseev P."/>
            <person name="Gladkikh A."/>
            <person name="Belykh O."/>
        </authorList>
    </citation>
    <scope>NUCLEOTIDE SEQUENCE</scope>
    <source>
        <strain evidence="2">BBK-W-15</strain>
    </source>
</reference>
<organism evidence="2 3">
    <name type="scientific">Limnofasciculus baicalensis BBK-W-15</name>
    <dbReference type="NCBI Taxonomy" id="2699891"/>
    <lineage>
        <taxon>Bacteria</taxon>
        <taxon>Bacillati</taxon>
        <taxon>Cyanobacteriota</taxon>
        <taxon>Cyanophyceae</taxon>
        <taxon>Coleofasciculales</taxon>
        <taxon>Coleofasciculaceae</taxon>
        <taxon>Limnofasciculus</taxon>
        <taxon>Limnofasciculus baicalensis</taxon>
    </lineage>
</organism>
<name>A0AAE3GRW9_9CYAN</name>
<evidence type="ECO:0000313" key="2">
    <source>
        <dbReference type="EMBL" id="MCP2729409.1"/>
    </source>
</evidence>
<dbReference type="Proteomes" id="UP001204953">
    <property type="component" value="Unassembled WGS sequence"/>
</dbReference>
<dbReference type="EMBL" id="JAMZMM010000113">
    <property type="protein sequence ID" value="MCP2729409.1"/>
    <property type="molecule type" value="Genomic_DNA"/>
</dbReference>
<keyword evidence="1" id="KW-0175">Coiled coil</keyword>
<evidence type="ECO:0008006" key="4">
    <source>
        <dbReference type="Google" id="ProtNLM"/>
    </source>
</evidence>
<keyword evidence="3" id="KW-1185">Reference proteome</keyword>
<protein>
    <recommendedName>
        <fullName evidence="4">Type I restriction enzyme R protein N-terminal domain-containing protein</fullName>
    </recommendedName>
</protein>
<feature type="coiled-coil region" evidence="1">
    <location>
        <begin position="34"/>
        <end position="61"/>
    </location>
</feature>
<accession>A0AAE3GRW9</accession>
<gene>
    <name evidence="2" type="ORF">NJ959_13195</name>
</gene>